<dbReference type="AlphaFoldDB" id="A0A0X8HU38"/>
<dbReference type="RefSeq" id="XP_017988470.1">
    <property type="nucleotide sequence ID" value="XM_018132981.1"/>
</dbReference>
<organism evidence="1 2">
    <name type="scientific">Eremothecium sinecaudum</name>
    <dbReference type="NCBI Taxonomy" id="45286"/>
    <lineage>
        <taxon>Eukaryota</taxon>
        <taxon>Fungi</taxon>
        <taxon>Dikarya</taxon>
        <taxon>Ascomycota</taxon>
        <taxon>Saccharomycotina</taxon>
        <taxon>Saccharomycetes</taxon>
        <taxon>Saccharomycetales</taxon>
        <taxon>Saccharomycetaceae</taxon>
        <taxon>Eremothecium</taxon>
    </lineage>
</organism>
<dbReference type="InterPro" id="IPR024368">
    <property type="entry name" value="Ecl1/2/3"/>
</dbReference>
<accession>A0A0X8HU38</accession>
<reference evidence="1 2" key="1">
    <citation type="submission" date="2016-01" db="EMBL/GenBank/DDBJ databases">
        <title>Genome sequence of the yeast Holleya sinecauda.</title>
        <authorList>
            <person name="Dietrich F.S."/>
        </authorList>
    </citation>
    <scope>NUCLEOTIDE SEQUENCE [LARGE SCALE GENOMIC DNA]</scope>
    <source>
        <strain evidence="1 2">ATCC 58844</strain>
    </source>
</reference>
<proteinExistence type="predicted"/>
<keyword evidence="2" id="KW-1185">Reference proteome</keyword>
<evidence type="ECO:0000313" key="1">
    <source>
        <dbReference type="EMBL" id="AMD21474.1"/>
    </source>
</evidence>
<evidence type="ECO:0000313" key="2">
    <source>
        <dbReference type="Proteomes" id="UP000243052"/>
    </source>
</evidence>
<name>A0A0X8HU38_9SACH</name>
<gene>
    <name evidence="1" type="ORF">AW171_hschr53425</name>
</gene>
<dbReference type="Proteomes" id="UP000243052">
    <property type="component" value="Chromosome v"/>
</dbReference>
<dbReference type="OrthoDB" id="2563506at2759"/>
<dbReference type="Pfam" id="PF12855">
    <property type="entry name" value="Ecl1"/>
    <property type="match status" value="1"/>
</dbReference>
<protein>
    <submittedName>
        <fullName evidence="1">HER195Cp</fullName>
    </submittedName>
</protein>
<dbReference type="EMBL" id="CP014245">
    <property type="protein sequence ID" value="AMD21474.1"/>
    <property type="molecule type" value="Genomic_DNA"/>
</dbReference>
<dbReference type="GeneID" id="28724764"/>
<sequence>MSAFNDYCIVCEQMINKDHGEQDLVYCSEECRSRDTNVSLAGSAKERLWPDTSLFAVTPDTVASQYSFGQRAYSDWEGRESYLSDMEMATLATNTGLVSTDTTRWTPRAFTDDCMVGRFGDGRGTCKDPAVSNYQLWLSCRMRQ</sequence>